<evidence type="ECO:0000313" key="3">
    <source>
        <dbReference type="Proteomes" id="UP000198876"/>
    </source>
</evidence>
<dbReference type="OrthoDB" id="280819at2157"/>
<organism evidence="2 3">
    <name type="scientific">Halopelagius inordinatus</name>
    <dbReference type="NCBI Taxonomy" id="553467"/>
    <lineage>
        <taxon>Archaea</taxon>
        <taxon>Methanobacteriati</taxon>
        <taxon>Methanobacteriota</taxon>
        <taxon>Stenosarchaea group</taxon>
        <taxon>Halobacteria</taxon>
        <taxon>Halobacteriales</taxon>
        <taxon>Haloferacaceae</taxon>
    </lineage>
</organism>
<feature type="domain" description="Halobacterial output" evidence="1">
    <location>
        <begin position="17"/>
        <end position="87"/>
    </location>
</feature>
<reference evidence="3" key="1">
    <citation type="submission" date="2016-10" db="EMBL/GenBank/DDBJ databases">
        <authorList>
            <person name="Varghese N."/>
            <person name="Submissions S."/>
        </authorList>
    </citation>
    <scope>NUCLEOTIDE SEQUENCE [LARGE SCALE GENOMIC DNA]</scope>
    <source>
        <strain evidence="3">CGMCC 1.7739</strain>
    </source>
</reference>
<dbReference type="EMBL" id="FOOQ01000001">
    <property type="protein sequence ID" value="SFF75608.1"/>
    <property type="molecule type" value="Genomic_DNA"/>
</dbReference>
<protein>
    <recommendedName>
        <fullName evidence="1">Halobacterial output domain-containing protein</fullName>
    </recommendedName>
</protein>
<evidence type="ECO:0000259" key="1">
    <source>
        <dbReference type="Pfam" id="PF18545"/>
    </source>
</evidence>
<dbReference type="Pfam" id="PF18545">
    <property type="entry name" value="HalOD1"/>
    <property type="match status" value="1"/>
</dbReference>
<gene>
    <name evidence="2" type="ORF">SAMN04488063_0151</name>
</gene>
<dbReference type="Proteomes" id="UP000198876">
    <property type="component" value="Unassembled WGS sequence"/>
</dbReference>
<proteinExistence type="predicted"/>
<sequence>MSQSTRHGDHTYSLTPDQPTSMAVVETVADAEGVEPTELRPLYSAIDPDALDSLFEGSADEGPSFLGQVQFQYHGYEVCIDESGRVTLFDA</sequence>
<keyword evidence="3" id="KW-1185">Reference proteome</keyword>
<dbReference type="AlphaFoldDB" id="A0A1I2LAN9"/>
<dbReference type="InterPro" id="IPR040624">
    <property type="entry name" value="HalOD1"/>
</dbReference>
<accession>A0A1I2LAN9</accession>
<dbReference type="RefSeq" id="WP_092887004.1">
    <property type="nucleotide sequence ID" value="NZ_FOOQ01000001.1"/>
</dbReference>
<evidence type="ECO:0000313" key="2">
    <source>
        <dbReference type="EMBL" id="SFF75608.1"/>
    </source>
</evidence>
<name>A0A1I2LAN9_9EURY</name>